<evidence type="ECO:0000313" key="2">
    <source>
        <dbReference type="EMBL" id="MFB9691357.1"/>
    </source>
</evidence>
<reference evidence="2 3" key="1">
    <citation type="submission" date="2024-09" db="EMBL/GenBank/DDBJ databases">
        <authorList>
            <person name="Sun Q."/>
            <person name="Mori K."/>
        </authorList>
    </citation>
    <scope>NUCLEOTIDE SEQUENCE [LARGE SCALE GENOMIC DNA]</scope>
    <source>
        <strain evidence="2 3">JCM 13852</strain>
    </source>
</reference>
<name>A0ABV5UIW8_9PSEU</name>
<dbReference type="RefSeq" id="WP_378208202.1">
    <property type="nucleotide sequence ID" value="NZ_JBHMBK010000087.1"/>
</dbReference>
<evidence type="ECO:0000313" key="3">
    <source>
        <dbReference type="Proteomes" id="UP001589535"/>
    </source>
</evidence>
<dbReference type="Gene3D" id="3.40.50.12230">
    <property type="match status" value="1"/>
</dbReference>
<sequence>MRRAAVLGKGALAVHTCETIAQLPDTVLDTVIPTTPEPAWDVSLTAVVTARWPDVRIVGSGDLRELEPGRCDLVVSVLYDKIIGPELIQATPQIINCHPGRLPQYRGVRPVNWALRNGDDLAGITLHVIDEGVDSGPILAEALFSIWPDLDEVRDVWWRAIAHGRQLITDTLPLLGRIRPQPQNPTLAVTHHSRDNHLLGERSDWTRALSGLPH</sequence>
<accession>A0ABV5UIW8</accession>
<dbReference type="Pfam" id="PF00551">
    <property type="entry name" value="Formyl_trans_N"/>
    <property type="match status" value="1"/>
</dbReference>
<dbReference type="PANTHER" id="PTHR11138:SF5">
    <property type="entry name" value="METHIONYL-TRNA FORMYLTRANSFERASE, MITOCHONDRIAL"/>
    <property type="match status" value="1"/>
</dbReference>
<evidence type="ECO:0000259" key="1">
    <source>
        <dbReference type="Pfam" id="PF00551"/>
    </source>
</evidence>
<comment type="caution">
    <text evidence="2">The sequence shown here is derived from an EMBL/GenBank/DDBJ whole genome shotgun (WGS) entry which is preliminary data.</text>
</comment>
<feature type="domain" description="Formyl transferase N-terminal" evidence="1">
    <location>
        <begin position="65"/>
        <end position="152"/>
    </location>
</feature>
<gene>
    <name evidence="2" type="ORF">ACFFTO_44915</name>
</gene>
<dbReference type="SUPFAM" id="SSF53328">
    <property type="entry name" value="Formyltransferase"/>
    <property type="match status" value="1"/>
</dbReference>
<dbReference type="InterPro" id="IPR036477">
    <property type="entry name" value="Formyl_transf_N_sf"/>
</dbReference>
<dbReference type="PANTHER" id="PTHR11138">
    <property type="entry name" value="METHIONYL-TRNA FORMYLTRANSFERASE"/>
    <property type="match status" value="1"/>
</dbReference>
<organism evidence="2 3">
    <name type="scientific">Amycolatopsis plumensis</name>
    <dbReference type="NCBI Taxonomy" id="236508"/>
    <lineage>
        <taxon>Bacteria</taxon>
        <taxon>Bacillati</taxon>
        <taxon>Actinomycetota</taxon>
        <taxon>Actinomycetes</taxon>
        <taxon>Pseudonocardiales</taxon>
        <taxon>Pseudonocardiaceae</taxon>
        <taxon>Amycolatopsis</taxon>
    </lineage>
</organism>
<dbReference type="CDD" id="cd08369">
    <property type="entry name" value="FMT_core"/>
    <property type="match status" value="1"/>
</dbReference>
<proteinExistence type="predicted"/>
<keyword evidence="3" id="KW-1185">Reference proteome</keyword>
<protein>
    <submittedName>
        <fullName evidence="2">Formyltransferase family protein</fullName>
    </submittedName>
</protein>
<dbReference type="Proteomes" id="UP001589535">
    <property type="component" value="Unassembled WGS sequence"/>
</dbReference>
<dbReference type="InterPro" id="IPR002376">
    <property type="entry name" value="Formyl_transf_N"/>
</dbReference>
<dbReference type="EMBL" id="JBHMBK010000087">
    <property type="protein sequence ID" value="MFB9691357.1"/>
    <property type="molecule type" value="Genomic_DNA"/>
</dbReference>